<evidence type="ECO:0000313" key="3">
    <source>
        <dbReference type="EMBL" id="GAA4112824.1"/>
    </source>
</evidence>
<organism evidence="3 4">
    <name type="scientific">Aquimarina addita</name>
    <dbReference type="NCBI Taxonomy" id="870485"/>
    <lineage>
        <taxon>Bacteria</taxon>
        <taxon>Pseudomonadati</taxon>
        <taxon>Bacteroidota</taxon>
        <taxon>Flavobacteriia</taxon>
        <taxon>Flavobacteriales</taxon>
        <taxon>Flavobacteriaceae</taxon>
        <taxon>Aquimarina</taxon>
    </lineage>
</organism>
<dbReference type="Proteomes" id="UP001500459">
    <property type="component" value="Unassembled WGS sequence"/>
</dbReference>
<evidence type="ECO:0000256" key="1">
    <source>
        <dbReference type="SAM" id="SignalP"/>
    </source>
</evidence>
<dbReference type="SMART" id="SM00554">
    <property type="entry name" value="FAS1"/>
    <property type="match status" value="3"/>
</dbReference>
<accession>A0ABP7XG30</accession>
<evidence type="ECO:0000313" key="4">
    <source>
        <dbReference type="Proteomes" id="UP001500459"/>
    </source>
</evidence>
<feature type="domain" description="FAS1" evidence="2">
    <location>
        <begin position="211"/>
        <end position="311"/>
    </location>
</feature>
<dbReference type="InterPro" id="IPR036378">
    <property type="entry name" value="FAS1_dom_sf"/>
</dbReference>
<sequence length="457" mass="47250">MKNFIKKAVLVVLVVFVASCSDDDDGTFTPDSMTIADFVAGDANYSSLLAALQRTELDVTLNGTGTFTVFAPNNAAFEEFLDGAALADVPTDVLKQILLNHVLGTTVTSSELSTGYTTNLATEESSGANLSTYIDISDGVVINGVSTVTTADIQTDNGVIHAVSKVIPLPTMLTFVALDPDLSSLAGVATTTEGFTTDFGAVLSADDSNITLLAPDNDAFVDLGDISGLEVASLEQILLNHVIGGVNVSSDLTTSYANTLATYGATTNNLSIYINTDSGVSFNGISDVNEADIVATNGVVHKVNAVITLPTVVTFATADATFSNLVAALTRDDQADQNYVDILSTPNGTSPAPFTVFAPTDTAFSDLLTELNASELADIDTATLTATLNLHVVAGSNVTASDLMTGEVETLGGDISVDATEATITDANDRVSNIIVTDVQAANGVIHAIDTVILPEL</sequence>
<comment type="caution">
    <text evidence="3">The sequence shown here is derived from an EMBL/GenBank/DDBJ whole genome shotgun (WGS) entry which is preliminary data.</text>
</comment>
<dbReference type="InterPro" id="IPR000782">
    <property type="entry name" value="FAS1_domain"/>
</dbReference>
<dbReference type="Pfam" id="PF02469">
    <property type="entry name" value="Fasciclin"/>
    <property type="match status" value="3"/>
</dbReference>
<dbReference type="SUPFAM" id="SSF82153">
    <property type="entry name" value="FAS1 domain"/>
    <property type="match status" value="3"/>
</dbReference>
<keyword evidence="1" id="KW-0732">Signal</keyword>
<feature type="domain" description="FAS1" evidence="2">
    <location>
        <begin position="355"/>
        <end position="456"/>
    </location>
</feature>
<dbReference type="PANTHER" id="PTHR10900:SF77">
    <property type="entry name" value="FI19380P1"/>
    <property type="match status" value="1"/>
</dbReference>
<dbReference type="EMBL" id="BAABCW010000003">
    <property type="protein sequence ID" value="GAA4112824.1"/>
    <property type="molecule type" value="Genomic_DNA"/>
</dbReference>
<gene>
    <name evidence="3" type="ORF">GCM10022393_11440</name>
</gene>
<feature type="signal peptide" evidence="1">
    <location>
        <begin position="1"/>
        <end position="23"/>
    </location>
</feature>
<dbReference type="InterPro" id="IPR050904">
    <property type="entry name" value="Adhesion/Biosynth-related"/>
</dbReference>
<dbReference type="Gene3D" id="2.30.180.10">
    <property type="entry name" value="FAS1 domain"/>
    <property type="match status" value="3"/>
</dbReference>
<dbReference type="PANTHER" id="PTHR10900">
    <property type="entry name" value="PERIOSTIN-RELATED"/>
    <property type="match status" value="1"/>
</dbReference>
<proteinExistence type="predicted"/>
<reference evidence="4" key="1">
    <citation type="journal article" date="2019" name="Int. J. Syst. Evol. Microbiol.">
        <title>The Global Catalogue of Microorganisms (GCM) 10K type strain sequencing project: providing services to taxonomists for standard genome sequencing and annotation.</title>
        <authorList>
            <consortium name="The Broad Institute Genomics Platform"/>
            <consortium name="The Broad Institute Genome Sequencing Center for Infectious Disease"/>
            <person name="Wu L."/>
            <person name="Ma J."/>
        </authorList>
    </citation>
    <scope>NUCLEOTIDE SEQUENCE [LARGE SCALE GENOMIC DNA]</scope>
    <source>
        <strain evidence="4">JCM 17106</strain>
    </source>
</reference>
<evidence type="ECO:0000259" key="2">
    <source>
        <dbReference type="SMART" id="SM00554"/>
    </source>
</evidence>
<keyword evidence="4" id="KW-1185">Reference proteome</keyword>
<feature type="chain" id="PRO_5045117162" description="FAS1 domain-containing protein" evidence="1">
    <location>
        <begin position="24"/>
        <end position="457"/>
    </location>
</feature>
<name>A0ABP7XG30_9FLAO</name>
<dbReference type="RefSeq" id="WP_344925514.1">
    <property type="nucleotide sequence ID" value="NZ_BAABCW010000003.1"/>
</dbReference>
<feature type="domain" description="FAS1" evidence="2">
    <location>
        <begin position="68"/>
        <end position="171"/>
    </location>
</feature>
<protein>
    <recommendedName>
        <fullName evidence="2">FAS1 domain-containing protein</fullName>
    </recommendedName>
</protein>